<evidence type="ECO:0000256" key="1">
    <source>
        <dbReference type="ARBA" id="ARBA00011043"/>
    </source>
</evidence>
<dbReference type="STRING" id="76936.BN2458_PEG1298"/>
<feature type="binding site" evidence="10">
    <location>
        <position position="31"/>
    </location>
    <ligand>
        <name>(6S)-5-formyl-5,6,7,8-tetrahydrofolate</name>
        <dbReference type="ChEBI" id="CHEBI:57457"/>
    </ligand>
</feature>
<keyword evidence="5 10" id="KW-0547">Nucleotide-binding</keyword>
<evidence type="ECO:0000313" key="15">
    <source>
        <dbReference type="Proteomes" id="UP000029925"/>
    </source>
</evidence>
<feature type="binding site" evidence="10">
    <location>
        <begin position="252"/>
        <end position="258"/>
    </location>
    <ligand>
        <name>GTP</name>
        <dbReference type="ChEBI" id="CHEBI:37565"/>
    </ligand>
</feature>
<evidence type="ECO:0000256" key="11">
    <source>
        <dbReference type="RuleBase" id="RU003313"/>
    </source>
</evidence>
<dbReference type="CDD" id="cd14858">
    <property type="entry name" value="TrmE_N"/>
    <property type="match status" value="1"/>
</dbReference>
<dbReference type="Proteomes" id="UP000029925">
    <property type="component" value="Unassembled WGS sequence"/>
</dbReference>
<reference evidence="14 15" key="1">
    <citation type="journal article" date="2014" name="Genome Announc.">
        <title>Draft genome sequences of eight enterohepatic helicobacter species isolated from both laboratory and wild rodents.</title>
        <authorList>
            <person name="Sheh A."/>
            <person name="Shen Z."/>
            <person name="Fox J.G."/>
        </authorList>
    </citation>
    <scope>NUCLEOTIDE SEQUENCE [LARGE SCALE GENOMIC DNA]</scope>
    <source>
        <strain evidence="14 15">MIT 98-6810</strain>
    </source>
</reference>
<dbReference type="GO" id="GO:0005829">
    <property type="term" value="C:cytosol"/>
    <property type="evidence" value="ECO:0007669"/>
    <property type="project" value="TreeGrafter"/>
</dbReference>
<dbReference type="GeneID" id="78151492"/>
<evidence type="ECO:0000313" key="13">
    <source>
        <dbReference type="EMBL" id="CUU40183.1"/>
    </source>
</evidence>
<evidence type="ECO:0000256" key="2">
    <source>
        <dbReference type="ARBA" id="ARBA00022490"/>
    </source>
</evidence>
<feature type="binding site" evidence="10">
    <location>
        <position position="257"/>
    </location>
    <ligand>
        <name>K(+)</name>
        <dbReference type="ChEBI" id="CHEBI:29103"/>
    </ligand>
</feature>
<dbReference type="Pfam" id="PF01926">
    <property type="entry name" value="MMR_HSR1"/>
    <property type="match status" value="1"/>
</dbReference>
<dbReference type="GO" id="GO:0003924">
    <property type="term" value="F:GTPase activity"/>
    <property type="evidence" value="ECO:0007669"/>
    <property type="project" value="UniProtKB-UniRule"/>
</dbReference>
<dbReference type="NCBIfam" id="TIGR00231">
    <property type="entry name" value="small_GTP"/>
    <property type="match status" value="1"/>
</dbReference>
<evidence type="ECO:0000256" key="6">
    <source>
        <dbReference type="ARBA" id="ARBA00022801"/>
    </source>
</evidence>
<feature type="binding site" evidence="10">
    <location>
        <position position="128"/>
    </location>
    <ligand>
        <name>(6S)-5-formyl-5,6,7,8-tetrahydrofolate</name>
        <dbReference type="ChEBI" id="CHEBI:57457"/>
    </ligand>
</feature>
<feature type="binding site" evidence="10">
    <location>
        <position position="233"/>
    </location>
    <ligand>
        <name>K(+)</name>
        <dbReference type="ChEBI" id="CHEBI:29103"/>
    </ligand>
</feature>
<gene>
    <name evidence="10 14" type="primary">mnmE</name>
    <name evidence="10" type="synonym">trmE</name>
    <name evidence="13" type="ORF">BN2458_PEG1298</name>
    <name evidence="14" type="ORF">LS75_004445</name>
</gene>
<dbReference type="GO" id="GO:0046872">
    <property type="term" value="F:metal ion binding"/>
    <property type="evidence" value="ECO:0007669"/>
    <property type="project" value="UniProtKB-KW"/>
</dbReference>
<comment type="similarity">
    <text evidence="1 10 11">Belongs to the TRAFAC class TrmE-Era-EngA-EngB-Septin-like GTPase superfamily. TrmE GTPase family.</text>
</comment>
<feature type="binding site" evidence="10">
    <location>
        <position position="252"/>
    </location>
    <ligand>
        <name>K(+)</name>
        <dbReference type="ChEBI" id="CHEBI:29103"/>
    </ligand>
</feature>
<feature type="binding site" evidence="10">
    <location>
        <position position="254"/>
    </location>
    <ligand>
        <name>K(+)</name>
        <dbReference type="ChEBI" id="CHEBI:29103"/>
    </ligand>
</feature>
<reference evidence="16" key="3">
    <citation type="submission" date="2015-11" db="EMBL/GenBank/DDBJ databases">
        <authorList>
            <person name="Anvar S.Y."/>
        </authorList>
    </citation>
    <scope>NUCLEOTIDE SEQUENCE [LARGE SCALE GENOMIC DNA]</scope>
</reference>
<dbReference type="OrthoDB" id="9805918at2"/>
<dbReference type="InterPro" id="IPR027417">
    <property type="entry name" value="P-loop_NTPase"/>
</dbReference>
<dbReference type="PRINTS" id="PR00326">
    <property type="entry name" value="GTP1OBG"/>
</dbReference>
<comment type="cofactor">
    <cofactor evidence="10">
        <name>K(+)</name>
        <dbReference type="ChEBI" id="CHEBI:29103"/>
    </cofactor>
    <text evidence="10">Binds 1 potassium ion per subunit.</text>
</comment>
<evidence type="ECO:0000256" key="7">
    <source>
        <dbReference type="ARBA" id="ARBA00022842"/>
    </source>
</evidence>
<dbReference type="InterPro" id="IPR027266">
    <property type="entry name" value="TrmE/GcvT-like"/>
</dbReference>
<dbReference type="HAMAP" id="MF_00379">
    <property type="entry name" value="GTPase_MnmE"/>
    <property type="match status" value="1"/>
</dbReference>
<evidence type="ECO:0000313" key="14">
    <source>
        <dbReference type="EMBL" id="TLD78576.1"/>
    </source>
</evidence>
<feature type="binding site" evidence="10">
    <location>
        <position position="237"/>
    </location>
    <ligand>
        <name>Mg(2+)</name>
        <dbReference type="ChEBI" id="CHEBI:18420"/>
    </ligand>
</feature>
<dbReference type="InterPro" id="IPR005225">
    <property type="entry name" value="Small_GTP-bd"/>
</dbReference>
<evidence type="ECO:0000259" key="12">
    <source>
        <dbReference type="PROSITE" id="PS51709"/>
    </source>
</evidence>
<dbReference type="Gene3D" id="3.30.1360.120">
    <property type="entry name" value="Probable tRNA modification gtpase trme, domain 1"/>
    <property type="match status" value="1"/>
</dbReference>
<dbReference type="AlphaFoldDB" id="A0A099UEF8"/>
<comment type="subunit">
    <text evidence="10">Homodimer. Heterotetramer of two MnmE and two MnmG subunits.</text>
</comment>
<name>A0A099UEF8_9HELI</name>
<dbReference type="InterPro" id="IPR027368">
    <property type="entry name" value="MnmE_dom2"/>
</dbReference>
<dbReference type="PATRIC" id="fig|76936.10.peg.1267"/>
<dbReference type="EC" id="3.6.-.-" evidence="10"/>
<dbReference type="NCBIfam" id="TIGR00450">
    <property type="entry name" value="mnmE_trmE_thdF"/>
    <property type="match status" value="1"/>
</dbReference>
<dbReference type="Gene3D" id="3.40.50.300">
    <property type="entry name" value="P-loop containing nucleotide triphosphate hydrolases"/>
    <property type="match status" value="1"/>
</dbReference>
<dbReference type="GO" id="GO:0005525">
    <property type="term" value="F:GTP binding"/>
    <property type="evidence" value="ECO:0007669"/>
    <property type="project" value="UniProtKB-UniRule"/>
</dbReference>
<evidence type="ECO:0000256" key="8">
    <source>
        <dbReference type="ARBA" id="ARBA00022958"/>
    </source>
</evidence>
<comment type="function">
    <text evidence="10">Exhibits a very high intrinsic GTPase hydrolysis rate. Involved in the addition of a carboxymethylaminomethyl (cmnm) group at the wobble position (U34) of certain tRNAs, forming tRNA-cmnm(5)s(2)U34.</text>
</comment>
<keyword evidence="8 10" id="KW-0630">Potassium</keyword>
<evidence type="ECO:0000256" key="5">
    <source>
        <dbReference type="ARBA" id="ARBA00022741"/>
    </source>
</evidence>
<feature type="binding site" evidence="10">
    <location>
        <begin position="340"/>
        <end position="343"/>
    </location>
    <ligand>
        <name>GTP</name>
        <dbReference type="ChEBI" id="CHEBI:37565"/>
    </ligand>
</feature>
<accession>A0A099UEF8</accession>
<dbReference type="Proteomes" id="UP000064525">
    <property type="component" value="Chromosome I"/>
</dbReference>
<proteinExistence type="inferred from homology"/>
<organism evidence="13 16">
    <name type="scientific">Helicobacter typhlonius</name>
    <dbReference type="NCBI Taxonomy" id="76936"/>
    <lineage>
        <taxon>Bacteria</taxon>
        <taxon>Pseudomonadati</taxon>
        <taxon>Campylobacterota</taxon>
        <taxon>Epsilonproteobacteria</taxon>
        <taxon>Campylobacterales</taxon>
        <taxon>Helicobacteraceae</taxon>
        <taxon>Helicobacter</taxon>
    </lineage>
</organism>
<dbReference type="InterPro" id="IPR031168">
    <property type="entry name" value="G_TrmE"/>
</dbReference>
<feature type="domain" description="TrmE-type G" evidence="12">
    <location>
        <begin position="223"/>
        <end position="394"/>
    </location>
</feature>
<dbReference type="Pfam" id="PF12631">
    <property type="entry name" value="MnmE_helical"/>
    <property type="match status" value="1"/>
</dbReference>
<protein>
    <recommendedName>
        <fullName evidence="10">tRNA modification GTPase MnmE</fullName>
        <ecNumber evidence="10">3.6.-.-</ecNumber>
    </recommendedName>
</protein>
<dbReference type="GO" id="GO:0030488">
    <property type="term" value="P:tRNA methylation"/>
    <property type="evidence" value="ECO:0007669"/>
    <property type="project" value="TreeGrafter"/>
</dbReference>
<keyword evidence="3 10" id="KW-0819">tRNA processing</keyword>
<comment type="caution">
    <text evidence="10">Lacks conserved residue(s) required for the propagation of feature annotation.</text>
</comment>
<dbReference type="EMBL" id="LN907858">
    <property type="protein sequence ID" value="CUU40183.1"/>
    <property type="molecule type" value="Genomic_DNA"/>
</dbReference>
<dbReference type="CDD" id="cd04164">
    <property type="entry name" value="trmE"/>
    <property type="match status" value="1"/>
</dbReference>
<dbReference type="InterPro" id="IPR006073">
    <property type="entry name" value="GTP-bd"/>
</dbReference>
<evidence type="ECO:0000256" key="10">
    <source>
        <dbReference type="HAMAP-Rule" id="MF_00379"/>
    </source>
</evidence>
<dbReference type="SUPFAM" id="SSF52540">
    <property type="entry name" value="P-loop containing nucleoside triphosphate hydrolases"/>
    <property type="match status" value="1"/>
</dbReference>
<reference evidence="13" key="2">
    <citation type="submission" date="2015-11" db="EMBL/GenBank/DDBJ databases">
        <authorList>
            <person name="Zhang Y."/>
            <person name="Guo Z."/>
        </authorList>
    </citation>
    <scope>NUCLEOTIDE SEQUENCE</scope>
    <source>
        <strain evidence="13">1</strain>
    </source>
</reference>
<keyword evidence="9 10" id="KW-0342">GTP-binding</keyword>
<sequence length="466" mass="51343">MKNTLSSMTLDDSTIVAIATPVGVGAISIVRLSGKNACEIILRLTHRDSLKARYAHLCRIYDTQGASIDEAIVLYFPAPRSYTTQDVCEVQCHGGIVSARAIVELCVFLGARVANPGEFTKRAFLGGRLDLSQAQAVAGLITSQSLEANKILMRHLKGDVGAFVEHTRESLLEVLAFIEVNIDYSEEVEEDYSNDILTRLKRIEDTLCRVYESSLARSGLVDGFTLSIVGKPNVGKSSLLNALLSYERAIVSSIEGTTRDTIEESFYVNGALVRIIDTAGIRQSDDEIERLGIQKSIEALQRSDIILALFDTSRLFDDKDMQVLDMLKNFSDKHILIVCNKADLPQSFEQEKIAQFINACDKAILPTPLYISAHNDGAQKVIESLKDIINTQSGDESLILTTSYAIECVKNTLDSICEATKVLKSGELELCAYHIRDALDLLSRITHSFESAELLDKLFGTFCLGK</sequence>
<evidence type="ECO:0000313" key="16">
    <source>
        <dbReference type="Proteomes" id="UP000064525"/>
    </source>
</evidence>
<feature type="binding site" evidence="10">
    <location>
        <position position="89"/>
    </location>
    <ligand>
        <name>(6S)-5-formyl-5,6,7,8-tetrahydrofolate</name>
        <dbReference type="ChEBI" id="CHEBI:57457"/>
    </ligand>
</feature>
<keyword evidence="7 10" id="KW-0460">Magnesium</keyword>
<dbReference type="PROSITE" id="PS51709">
    <property type="entry name" value="G_TRME"/>
    <property type="match status" value="1"/>
</dbReference>
<dbReference type="SUPFAM" id="SSF103025">
    <property type="entry name" value="Folate-binding domain"/>
    <property type="match status" value="1"/>
</dbReference>
<dbReference type="Pfam" id="PF10396">
    <property type="entry name" value="TrmE_N"/>
    <property type="match status" value="1"/>
</dbReference>
<dbReference type="RefSeq" id="WP_034327599.1">
    <property type="nucleotide sequence ID" value="NZ_CAJTQN010000003.1"/>
</dbReference>
<comment type="subcellular location">
    <subcellularLocation>
        <location evidence="10">Cytoplasm</location>
    </subcellularLocation>
</comment>
<dbReference type="InterPro" id="IPR004520">
    <property type="entry name" value="GTPase_MnmE"/>
</dbReference>
<dbReference type="EMBL" id="JRPF02000004">
    <property type="protein sequence ID" value="TLD78576.1"/>
    <property type="molecule type" value="Genomic_DNA"/>
</dbReference>
<keyword evidence="2 10" id="KW-0963">Cytoplasm</keyword>
<evidence type="ECO:0000256" key="4">
    <source>
        <dbReference type="ARBA" id="ARBA00022723"/>
    </source>
</evidence>
<feature type="binding site" evidence="10">
    <location>
        <position position="258"/>
    </location>
    <ligand>
        <name>Mg(2+)</name>
        <dbReference type="ChEBI" id="CHEBI:18420"/>
    </ligand>
</feature>
<feature type="binding site" evidence="10">
    <location>
        <begin position="233"/>
        <end position="238"/>
    </location>
    <ligand>
        <name>GTP</name>
        <dbReference type="ChEBI" id="CHEBI:37565"/>
    </ligand>
</feature>
<dbReference type="PANTHER" id="PTHR42714">
    <property type="entry name" value="TRNA MODIFICATION GTPASE GTPBP3"/>
    <property type="match status" value="1"/>
</dbReference>
<keyword evidence="15" id="KW-1185">Reference proteome</keyword>
<dbReference type="KEGG" id="hty:BN2458_PEG1298"/>
<dbReference type="FunFam" id="3.40.50.300:FF:001376">
    <property type="entry name" value="tRNA modification GTPase MnmE"/>
    <property type="match status" value="1"/>
</dbReference>
<feature type="binding site" evidence="10">
    <location>
        <position position="466"/>
    </location>
    <ligand>
        <name>(6S)-5-formyl-5,6,7,8-tetrahydrofolate</name>
        <dbReference type="ChEBI" id="CHEBI:57457"/>
    </ligand>
</feature>
<dbReference type="InterPro" id="IPR025867">
    <property type="entry name" value="MnmE_helical"/>
</dbReference>
<evidence type="ECO:0000256" key="9">
    <source>
        <dbReference type="ARBA" id="ARBA00023134"/>
    </source>
</evidence>
<feature type="binding site" evidence="10">
    <location>
        <begin position="277"/>
        <end position="280"/>
    </location>
    <ligand>
        <name>GTP</name>
        <dbReference type="ChEBI" id="CHEBI:37565"/>
    </ligand>
</feature>
<evidence type="ECO:0000256" key="3">
    <source>
        <dbReference type="ARBA" id="ARBA00022694"/>
    </source>
</evidence>
<dbReference type="GO" id="GO:0002098">
    <property type="term" value="P:tRNA wobble uridine modification"/>
    <property type="evidence" value="ECO:0007669"/>
    <property type="project" value="TreeGrafter"/>
</dbReference>
<dbReference type="PANTHER" id="PTHR42714:SF2">
    <property type="entry name" value="TRNA MODIFICATION GTPASE GTPBP3, MITOCHONDRIAL"/>
    <property type="match status" value="1"/>
</dbReference>
<dbReference type="Gene3D" id="1.20.120.430">
    <property type="entry name" value="tRNA modification GTPase MnmE domain 2"/>
    <property type="match status" value="1"/>
</dbReference>
<dbReference type="InterPro" id="IPR018948">
    <property type="entry name" value="GTP-bd_TrmE_N"/>
</dbReference>
<keyword evidence="6 10" id="KW-0378">Hydrolase</keyword>
<keyword evidence="4 10" id="KW-0479">Metal-binding</keyword>